<sequence>MNRIGERIRKKRELLNLHLNELAGKVGVSSSALSQIEKSKSFPSILTLKSIAENLHTTVGELIGENESLVNNPVVSRKDIKYIDQNQSGTMIYLLSHHDANKQMDTYLVRFARTSGIEGFFTNSYGQVFCHLLSGEVRFDLDGKSYVLKPGDNIYFNAKTPHDAINSHSGISELLWIQSPPNF</sequence>
<accession>A0A0L8V6T3</accession>
<dbReference type="GO" id="GO:0003700">
    <property type="term" value="F:DNA-binding transcription factor activity"/>
    <property type="evidence" value="ECO:0007669"/>
    <property type="project" value="TreeGrafter"/>
</dbReference>
<dbReference type="Pfam" id="PF01381">
    <property type="entry name" value="HTH_3"/>
    <property type="match status" value="1"/>
</dbReference>
<dbReference type="GO" id="GO:0003677">
    <property type="term" value="F:DNA binding"/>
    <property type="evidence" value="ECO:0007669"/>
    <property type="project" value="UniProtKB-KW"/>
</dbReference>
<dbReference type="EMBL" id="LGIA01000175">
    <property type="protein sequence ID" value="KOH43927.1"/>
    <property type="molecule type" value="Genomic_DNA"/>
</dbReference>
<dbReference type="InterPro" id="IPR010982">
    <property type="entry name" value="Lambda_DNA-bd_dom_sf"/>
</dbReference>
<dbReference type="CDD" id="cd00093">
    <property type="entry name" value="HTH_XRE"/>
    <property type="match status" value="1"/>
</dbReference>
<protein>
    <recommendedName>
        <fullName evidence="2">HTH cro/C1-type domain-containing protein</fullName>
    </recommendedName>
</protein>
<organism evidence="3 4">
    <name type="scientific">Sunxiuqinia dokdonensis</name>
    <dbReference type="NCBI Taxonomy" id="1409788"/>
    <lineage>
        <taxon>Bacteria</taxon>
        <taxon>Pseudomonadati</taxon>
        <taxon>Bacteroidota</taxon>
        <taxon>Bacteroidia</taxon>
        <taxon>Marinilabiliales</taxon>
        <taxon>Prolixibacteraceae</taxon>
        <taxon>Sunxiuqinia</taxon>
    </lineage>
</organism>
<evidence type="ECO:0000259" key="2">
    <source>
        <dbReference type="PROSITE" id="PS50943"/>
    </source>
</evidence>
<dbReference type="OrthoDB" id="34624at2"/>
<reference evidence="4" key="1">
    <citation type="submission" date="2015-07" db="EMBL/GenBank/DDBJ databases">
        <title>Genome sequencing of Sunxiuqinia dokdonensis strain SK.</title>
        <authorList>
            <person name="Ahn S."/>
            <person name="Kim B.-C."/>
        </authorList>
    </citation>
    <scope>NUCLEOTIDE SEQUENCE [LARGE SCALE GENOMIC DNA]</scope>
    <source>
        <strain evidence="4">SK</strain>
    </source>
</reference>
<dbReference type="InterPro" id="IPR013096">
    <property type="entry name" value="Cupin_2"/>
</dbReference>
<gene>
    <name evidence="3" type="ORF">NC99_32860</name>
</gene>
<dbReference type="Pfam" id="PF07883">
    <property type="entry name" value="Cupin_2"/>
    <property type="match status" value="1"/>
</dbReference>
<dbReference type="STRING" id="1409788.NC99_32860"/>
<dbReference type="PROSITE" id="PS50943">
    <property type="entry name" value="HTH_CROC1"/>
    <property type="match status" value="1"/>
</dbReference>
<dbReference type="PANTHER" id="PTHR46797:SF1">
    <property type="entry name" value="METHYLPHOSPHONATE SYNTHASE"/>
    <property type="match status" value="1"/>
</dbReference>
<evidence type="ECO:0000256" key="1">
    <source>
        <dbReference type="ARBA" id="ARBA00023125"/>
    </source>
</evidence>
<dbReference type="RefSeq" id="WP_053185368.1">
    <property type="nucleotide sequence ID" value="NZ_LGIA01000175.1"/>
</dbReference>
<evidence type="ECO:0000313" key="4">
    <source>
        <dbReference type="Proteomes" id="UP000036958"/>
    </source>
</evidence>
<dbReference type="InterPro" id="IPR001387">
    <property type="entry name" value="Cro/C1-type_HTH"/>
</dbReference>
<dbReference type="SUPFAM" id="SSF51182">
    <property type="entry name" value="RmlC-like cupins"/>
    <property type="match status" value="1"/>
</dbReference>
<feature type="domain" description="HTH cro/C1-type" evidence="2">
    <location>
        <begin position="8"/>
        <end position="62"/>
    </location>
</feature>
<evidence type="ECO:0000313" key="3">
    <source>
        <dbReference type="EMBL" id="KOH43927.1"/>
    </source>
</evidence>
<keyword evidence="4" id="KW-1185">Reference proteome</keyword>
<proteinExistence type="predicted"/>
<dbReference type="Gene3D" id="1.10.260.40">
    <property type="entry name" value="lambda repressor-like DNA-binding domains"/>
    <property type="match status" value="1"/>
</dbReference>
<dbReference type="AlphaFoldDB" id="A0A0L8V6T3"/>
<dbReference type="InterPro" id="IPR011051">
    <property type="entry name" value="RmlC_Cupin_sf"/>
</dbReference>
<dbReference type="CDD" id="cd02209">
    <property type="entry name" value="cupin_XRE_C"/>
    <property type="match status" value="1"/>
</dbReference>
<dbReference type="SUPFAM" id="SSF47413">
    <property type="entry name" value="lambda repressor-like DNA-binding domains"/>
    <property type="match status" value="1"/>
</dbReference>
<dbReference type="InterPro" id="IPR014710">
    <property type="entry name" value="RmlC-like_jellyroll"/>
</dbReference>
<keyword evidence="1" id="KW-0238">DNA-binding</keyword>
<dbReference type="GO" id="GO:0005829">
    <property type="term" value="C:cytosol"/>
    <property type="evidence" value="ECO:0007669"/>
    <property type="project" value="TreeGrafter"/>
</dbReference>
<dbReference type="Proteomes" id="UP000036958">
    <property type="component" value="Unassembled WGS sequence"/>
</dbReference>
<dbReference type="Gene3D" id="2.60.120.10">
    <property type="entry name" value="Jelly Rolls"/>
    <property type="match status" value="1"/>
</dbReference>
<dbReference type="InterPro" id="IPR050807">
    <property type="entry name" value="TransReg_Diox_bact_type"/>
</dbReference>
<name>A0A0L8V6T3_9BACT</name>
<dbReference type="SMART" id="SM00530">
    <property type="entry name" value="HTH_XRE"/>
    <property type="match status" value="1"/>
</dbReference>
<comment type="caution">
    <text evidence="3">The sequence shown here is derived from an EMBL/GenBank/DDBJ whole genome shotgun (WGS) entry which is preliminary data.</text>
</comment>
<dbReference type="PANTHER" id="PTHR46797">
    <property type="entry name" value="HTH-TYPE TRANSCRIPTIONAL REGULATOR"/>
    <property type="match status" value="1"/>
</dbReference>